<dbReference type="Proteomes" id="UP000694864">
    <property type="component" value="Chromosome 20"/>
</dbReference>
<accession>A0ABM1REQ3</accession>
<reference evidence="2" key="1">
    <citation type="journal article" date="2014" name="Nat. Commun.">
        <title>The emerging biofuel crop Camelina sativa retains a highly undifferentiated hexaploid genome structure.</title>
        <authorList>
            <person name="Kagale S."/>
            <person name="Koh C."/>
            <person name="Nixon J."/>
            <person name="Bollina V."/>
            <person name="Clarke W.E."/>
            <person name="Tuteja R."/>
            <person name="Spillane C."/>
            <person name="Robinson S.J."/>
            <person name="Links M.G."/>
            <person name="Clarke C."/>
            <person name="Higgins E.E."/>
            <person name="Huebert T."/>
            <person name="Sharpe A.G."/>
            <person name="Parkin I.A."/>
        </authorList>
    </citation>
    <scope>NUCLEOTIDE SEQUENCE [LARGE SCALE GENOMIC DNA]</scope>
    <source>
        <strain evidence="2">cv. DH55</strain>
    </source>
</reference>
<sequence>METNYRLIVFLLLCIFLCRAESALPSHYVLSHTGRRMMGYYKPSRAIGIMKISKTPPSKSPQAPGRGDWAYDLPLVDDLSGAVQERRLMSQMDVGASSSAQGTGRNH</sequence>
<reference evidence="3" key="2">
    <citation type="submission" date="2025-08" db="UniProtKB">
        <authorList>
            <consortium name="RefSeq"/>
        </authorList>
    </citation>
    <scope>IDENTIFICATION</scope>
    <source>
        <tissue evidence="3">Leaf</tissue>
    </source>
</reference>
<name>A0ABM1REQ3_CAMSA</name>
<feature type="signal peptide" evidence="1">
    <location>
        <begin position="1"/>
        <end position="22"/>
    </location>
</feature>
<dbReference type="RefSeq" id="XP_019097491.1">
    <property type="nucleotide sequence ID" value="XM_019241946.1"/>
</dbReference>
<dbReference type="GeneID" id="104771631"/>
<feature type="chain" id="PRO_5045862324" evidence="1">
    <location>
        <begin position="23"/>
        <end position="107"/>
    </location>
</feature>
<organism evidence="2 3">
    <name type="scientific">Camelina sativa</name>
    <name type="common">False flax</name>
    <name type="synonym">Myagrum sativum</name>
    <dbReference type="NCBI Taxonomy" id="90675"/>
    <lineage>
        <taxon>Eukaryota</taxon>
        <taxon>Viridiplantae</taxon>
        <taxon>Streptophyta</taxon>
        <taxon>Embryophyta</taxon>
        <taxon>Tracheophyta</taxon>
        <taxon>Spermatophyta</taxon>
        <taxon>Magnoliopsida</taxon>
        <taxon>eudicotyledons</taxon>
        <taxon>Gunneridae</taxon>
        <taxon>Pentapetalae</taxon>
        <taxon>rosids</taxon>
        <taxon>malvids</taxon>
        <taxon>Brassicales</taxon>
        <taxon>Brassicaceae</taxon>
        <taxon>Camelineae</taxon>
        <taxon>Camelina</taxon>
    </lineage>
</organism>
<evidence type="ECO:0000256" key="1">
    <source>
        <dbReference type="SAM" id="SignalP"/>
    </source>
</evidence>
<protein>
    <submittedName>
        <fullName evidence="3">Uncharacterized protein LOC104771631</fullName>
    </submittedName>
</protein>
<keyword evidence="1" id="KW-0732">Signal</keyword>
<evidence type="ECO:0000313" key="3">
    <source>
        <dbReference type="RefSeq" id="XP_019097491.1"/>
    </source>
</evidence>
<gene>
    <name evidence="3" type="primary">LOC104771631</name>
</gene>
<proteinExistence type="predicted"/>
<keyword evidence="2" id="KW-1185">Reference proteome</keyword>
<evidence type="ECO:0000313" key="2">
    <source>
        <dbReference type="Proteomes" id="UP000694864"/>
    </source>
</evidence>